<feature type="chain" id="PRO_5045629952" description="DUF3108 domain-containing protein" evidence="1">
    <location>
        <begin position="18"/>
        <end position="256"/>
    </location>
</feature>
<dbReference type="InterPro" id="IPR021457">
    <property type="entry name" value="DUF3108"/>
</dbReference>
<feature type="signal peptide" evidence="1">
    <location>
        <begin position="1"/>
        <end position="17"/>
    </location>
</feature>
<proteinExistence type="predicted"/>
<reference evidence="3" key="1">
    <citation type="journal article" date="2022" name="Int. J. Syst. Evol. Microbiol.">
        <title>Anaeromyxobacter oryzae sp. nov., Anaeromyxobacter diazotrophicus sp. nov. and Anaeromyxobacter paludicola sp. nov., isolated from paddy soils.</title>
        <authorList>
            <person name="Itoh H."/>
            <person name="Xu Z."/>
            <person name="Mise K."/>
            <person name="Masuda Y."/>
            <person name="Ushijima N."/>
            <person name="Hayakawa C."/>
            <person name="Shiratori Y."/>
            <person name="Senoo K."/>
        </authorList>
    </citation>
    <scope>NUCLEOTIDE SEQUENCE [LARGE SCALE GENOMIC DNA]</scope>
    <source>
        <strain evidence="3">Red630</strain>
    </source>
</reference>
<gene>
    <name evidence="2" type="ORF">AMPC_02280</name>
</gene>
<sequence>MTALLAALLLSAPPACGLPPLRPGALPFREGERLSFDLDVMGVVKAGTLRATVEPATSGGAVIPVRARLQNTSVFAKVRRVKGQAMSWFDARTLRPDRYRDDVDEDGVRKSTEVRLAGQPAQPSLSWQFGDKKGVTRFERQAEALDLVTLVYYLRAADPRPGTTYCFDLVANRRYWHVKATLAPGTEKVDTEAGSFQTVRLDAVAERADKIGARRPFHLWYSTDARRLPVAAVSEIDLGPVRAMLHAVATPLQAGE</sequence>
<evidence type="ECO:0000313" key="2">
    <source>
        <dbReference type="EMBL" id="BDG07115.1"/>
    </source>
</evidence>
<dbReference type="EMBL" id="AP025592">
    <property type="protein sequence ID" value="BDG07115.1"/>
    <property type="molecule type" value="Genomic_DNA"/>
</dbReference>
<protein>
    <recommendedName>
        <fullName evidence="4">DUF3108 domain-containing protein</fullName>
    </recommendedName>
</protein>
<dbReference type="Proteomes" id="UP001162734">
    <property type="component" value="Chromosome"/>
</dbReference>
<name>A0ABN6N1L9_9BACT</name>
<evidence type="ECO:0000313" key="3">
    <source>
        <dbReference type="Proteomes" id="UP001162734"/>
    </source>
</evidence>
<dbReference type="RefSeq" id="WP_248343720.1">
    <property type="nucleotide sequence ID" value="NZ_AP025592.1"/>
</dbReference>
<keyword evidence="3" id="KW-1185">Reference proteome</keyword>
<accession>A0ABN6N1L9</accession>
<evidence type="ECO:0000256" key="1">
    <source>
        <dbReference type="SAM" id="SignalP"/>
    </source>
</evidence>
<keyword evidence="1" id="KW-0732">Signal</keyword>
<organism evidence="2 3">
    <name type="scientific">Anaeromyxobacter paludicola</name>
    <dbReference type="NCBI Taxonomy" id="2918171"/>
    <lineage>
        <taxon>Bacteria</taxon>
        <taxon>Pseudomonadati</taxon>
        <taxon>Myxococcota</taxon>
        <taxon>Myxococcia</taxon>
        <taxon>Myxococcales</taxon>
        <taxon>Cystobacterineae</taxon>
        <taxon>Anaeromyxobacteraceae</taxon>
        <taxon>Anaeromyxobacter</taxon>
    </lineage>
</organism>
<dbReference type="Pfam" id="PF11306">
    <property type="entry name" value="DUF3108"/>
    <property type="match status" value="1"/>
</dbReference>
<evidence type="ECO:0008006" key="4">
    <source>
        <dbReference type="Google" id="ProtNLM"/>
    </source>
</evidence>